<dbReference type="Proteomes" id="UP000265618">
    <property type="component" value="Unassembled WGS sequence"/>
</dbReference>
<dbReference type="InterPro" id="IPR001466">
    <property type="entry name" value="Beta-lactam-related"/>
</dbReference>
<feature type="domain" description="Beta-lactamase-related" evidence="3">
    <location>
        <begin position="40"/>
        <end position="166"/>
    </location>
</feature>
<evidence type="ECO:0000256" key="2">
    <source>
        <dbReference type="SAM" id="SignalP"/>
    </source>
</evidence>
<dbReference type="InterPro" id="IPR050789">
    <property type="entry name" value="Diverse_Enzym_Activities"/>
</dbReference>
<keyword evidence="1" id="KW-0378">Hydrolase</keyword>
<sequence length="205" mass="21949">MAGAALLTLVLAVCLSVCVADDPDFSGIDPLMASYIDLGYFPGAVVLVGDATGTLFTKGYGAYTYGVEVPEGPLVEGGPNPPIMEETTMFDMASCTKVLMTTTAVAQLYQTGDIELDTPMVDERHLGPGYAGRGGTKVDITPRNLLLHNSGLPADPEPNFWEVGYDCMQTRQEQPALTYDCLVSIADTVYNMDIINPVGEVYLYS</sequence>
<organism evidence="4 5">
    <name type="scientific">Kipferlia bialata</name>
    <dbReference type="NCBI Taxonomy" id="797122"/>
    <lineage>
        <taxon>Eukaryota</taxon>
        <taxon>Metamonada</taxon>
        <taxon>Carpediemonas-like organisms</taxon>
        <taxon>Kipferlia</taxon>
    </lineage>
</organism>
<accession>A0A9K3GM36</accession>
<dbReference type="SUPFAM" id="SSF56601">
    <property type="entry name" value="beta-lactamase/transpeptidase-like"/>
    <property type="match status" value="1"/>
</dbReference>
<name>A0A9K3GM36_9EUKA</name>
<gene>
    <name evidence="4" type="ORF">KIPB_010089</name>
</gene>
<feature type="non-terminal residue" evidence="4">
    <location>
        <position position="1"/>
    </location>
</feature>
<keyword evidence="5" id="KW-1185">Reference proteome</keyword>
<dbReference type="Pfam" id="PF00144">
    <property type="entry name" value="Beta-lactamase"/>
    <property type="match status" value="1"/>
</dbReference>
<dbReference type="PANTHER" id="PTHR43283:SF11">
    <property type="entry name" value="BETA-LACTAMASE-RELATED DOMAIN-CONTAINING PROTEIN"/>
    <property type="match status" value="1"/>
</dbReference>
<reference evidence="4 5" key="1">
    <citation type="journal article" date="2018" name="PLoS ONE">
        <title>The draft genome of Kipferlia bialata reveals reductive genome evolution in fornicate parasites.</title>
        <authorList>
            <person name="Tanifuji G."/>
            <person name="Takabayashi S."/>
            <person name="Kume K."/>
            <person name="Takagi M."/>
            <person name="Nakayama T."/>
            <person name="Kamikawa R."/>
            <person name="Inagaki Y."/>
            <person name="Hashimoto T."/>
        </authorList>
    </citation>
    <scope>NUCLEOTIDE SEQUENCE [LARGE SCALE GENOMIC DNA]</scope>
    <source>
        <strain evidence="4">NY0173</strain>
    </source>
</reference>
<evidence type="ECO:0000256" key="1">
    <source>
        <dbReference type="ARBA" id="ARBA00022801"/>
    </source>
</evidence>
<dbReference type="EMBL" id="BDIP01003631">
    <property type="protein sequence ID" value="GIQ87942.1"/>
    <property type="molecule type" value="Genomic_DNA"/>
</dbReference>
<feature type="chain" id="PRO_5039954366" description="Beta-lactamase-related domain-containing protein" evidence="2">
    <location>
        <begin position="21"/>
        <end position="205"/>
    </location>
</feature>
<feature type="signal peptide" evidence="2">
    <location>
        <begin position="1"/>
        <end position="20"/>
    </location>
</feature>
<dbReference type="GO" id="GO:0016787">
    <property type="term" value="F:hydrolase activity"/>
    <property type="evidence" value="ECO:0007669"/>
    <property type="project" value="UniProtKB-KW"/>
</dbReference>
<dbReference type="PANTHER" id="PTHR43283">
    <property type="entry name" value="BETA-LACTAMASE-RELATED"/>
    <property type="match status" value="1"/>
</dbReference>
<comment type="caution">
    <text evidence="4">The sequence shown here is derived from an EMBL/GenBank/DDBJ whole genome shotgun (WGS) entry which is preliminary data.</text>
</comment>
<proteinExistence type="predicted"/>
<dbReference type="Gene3D" id="3.40.710.10">
    <property type="entry name" value="DD-peptidase/beta-lactamase superfamily"/>
    <property type="match status" value="1"/>
</dbReference>
<keyword evidence="2" id="KW-0732">Signal</keyword>
<dbReference type="OrthoDB" id="5946976at2759"/>
<evidence type="ECO:0000313" key="4">
    <source>
        <dbReference type="EMBL" id="GIQ87942.1"/>
    </source>
</evidence>
<dbReference type="InterPro" id="IPR012338">
    <property type="entry name" value="Beta-lactam/transpept-like"/>
</dbReference>
<dbReference type="AlphaFoldDB" id="A0A9K3GM36"/>
<evidence type="ECO:0000259" key="3">
    <source>
        <dbReference type="Pfam" id="PF00144"/>
    </source>
</evidence>
<evidence type="ECO:0000313" key="5">
    <source>
        <dbReference type="Proteomes" id="UP000265618"/>
    </source>
</evidence>
<protein>
    <recommendedName>
        <fullName evidence="3">Beta-lactamase-related domain-containing protein</fullName>
    </recommendedName>
</protein>